<reference evidence="2" key="1">
    <citation type="submission" date="2020-03" db="EMBL/GenBank/DDBJ databases">
        <title>The deep terrestrial virosphere.</title>
        <authorList>
            <person name="Holmfeldt K."/>
            <person name="Nilsson E."/>
            <person name="Simone D."/>
            <person name="Lopez-Fernandez M."/>
            <person name="Wu X."/>
            <person name="de Brujin I."/>
            <person name="Lundin D."/>
            <person name="Andersson A."/>
            <person name="Bertilsson S."/>
            <person name="Dopson M."/>
        </authorList>
    </citation>
    <scope>NUCLEOTIDE SEQUENCE</scope>
    <source>
        <strain evidence="1">MM171A01648</strain>
        <strain evidence="2">MM171B01066</strain>
    </source>
</reference>
<dbReference type="EMBL" id="MT143807">
    <property type="protein sequence ID" value="QJB02793.1"/>
    <property type="molecule type" value="Genomic_DNA"/>
</dbReference>
<protein>
    <submittedName>
        <fullName evidence="2">Uncharacterized protein</fullName>
    </submittedName>
</protein>
<name>A0A6M3MB18_9ZZZZ</name>
<dbReference type="EMBL" id="MT143600">
    <property type="protein sequence ID" value="QJA98678.1"/>
    <property type="molecule type" value="Genomic_DNA"/>
</dbReference>
<organism evidence="2">
    <name type="scientific">viral metagenome</name>
    <dbReference type="NCBI Taxonomy" id="1070528"/>
    <lineage>
        <taxon>unclassified sequences</taxon>
        <taxon>metagenomes</taxon>
        <taxon>organismal metagenomes</taxon>
    </lineage>
</organism>
<accession>A0A6M3MB18</accession>
<evidence type="ECO:0000313" key="1">
    <source>
        <dbReference type="EMBL" id="QJA98678.1"/>
    </source>
</evidence>
<sequence length="64" mass="7311">MKKEEIIALVESVADESQFSKELNDMIISYIKYSWEAGFAEGLRSGVALISRTQDFLNKKKRVV</sequence>
<proteinExistence type="predicted"/>
<evidence type="ECO:0000313" key="2">
    <source>
        <dbReference type="EMBL" id="QJB02793.1"/>
    </source>
</evidence>
<dbReference type="AlphaFoldDB" id="A0A6M3MB18"/>
<gene>
    <name evidence="1" type="ORF">MM171A01648_0004</name>
    <name evidence="2" type="ORF">MM171B01066_0013</name>
</gene>